<protein>
    <submittedName>
        <fullName evidence="1">Uncharacterized protein</fullName>
    </submittedName>
</protein>
<reference evidence="1" key="1">
    <citation type="submission" date="2018-10" db="EMBL/GenBank/DDBJ databases">
        <title>Hidden diversity of soil giant viruses.</title>
        <authorList>
            <person name="Schulz F."/>
            <person name="Alteio L."/>
            <person name="Goudeau D."/>
            <person name="Ryan E.M."/>
            <person name="Malmstrom R.R."/>
            <person name="Blanchard J."/>
            <person name="Woyke T."/>
        </authorList>
    </citation>
    <scope>NUCLEOTIDE SEQUENCE</scope>
    <source>
        <strain evidence="1">HAV1</strain>
    </source>
</reference>
<evidence type="ECO:0000313" key="1">
    <source>
        <dbReference type="EMBL" id="AYV81234.1"/>
    </source>
</evidence>
<name>A0A3G5A428_9VIRU</name>
<organism evidence="1">
    <name type="scientific">Harvfovirus sp</name>
    <dbReference type="NCBI Taxonomy" id="2487768"/>
    <lineage>
        <taxon>Viruses</taxon>
        <taxon>Varidnaviria</taxon>
        <taxon>Bamfordvirae</taxon>
        <taxon>Nucleocytoviricota</taxon>
        <taxon>Megaviricetes</taxon>
        <taxon>Imitervirales</taxon>
        <taxon>Mimiviridae</taxon>
        <taxon>Klosneuvirinae</taxon>
    </lineage>
</organism>
<accession>A0A3G5A428</accession>
<sequence>MPNECDQTDSVPYSEIINKCDQIINCIGLNDPLDLIAGFEKGPRDYVLRNDGFFPYSSISYSSEGYRIFLTHFVESGLYAQRILFADVPNGLVQIRCHGDIPILIGSPFADEIVIELSKFRVNGTQEQLETFTRVSHANPERVEFTSDYHPIQNGEYVIFKNISGAPITFASNYEIRIEN</sequence>
<gene>
    <name evidence="1" type="ORF">Harvfovirus22_9</name>
</gene>
<proteinExistence type="predicted"/>
<dbReference type="EMBL" id="MK072264">
    <property type="protein sequence ID" value="AYV81234.1"/>
    <property type="molecule type" value="Genomic_DNA"/>
</dbReference>